<protein>
    <recommendedName>
        <fullName evidence="6">Zeaxanthin epoxidase, chloroplastic</fullName>
        <ecNumber evidence="5">1.14.15.21</ecNumber>
    </recommendedName>
</protein>
<dbReference type="Gene3D" id="3.50.50.60">
    <property type="entry name" value="FAD/NAD(P)-binding domain"/>
    <property type="match status" value="1"/>
</dbReference>
<dbReference type="Pfam" id="PF01494">
    <property type="entry name" value="FAD_binding_3"/>
    <property type="match status" value="1"/>
</dbReference>
<evidence type="ECO:0000256" key="2">
    <source>
        <dbReference type="ARBA" id="ARBA00004229"/>
    </source>
</evidence>
<organism evidence="15 16">
    <name type="scientific">Coccomyxa viridis</name>
    <dbReference type="NCBI Taxonomy" id="1274662"/>
    <lineage>
        <taxon>Eukaryota</taxon>
        <taxon>Viridiplantae</taxon>
        <taxon>Chlorophyta</taxon>
        <taxon>core chlorophytes</taxon>
        <taxon>Trebouxiophyceae</taxon>
        <taxon>Trebouxiophyceae incertae sedis</taxon>
        <taxon>Coccomyxaceae</taxon>
        <taxon>Coccomyxa</taxon>
    </lineage>
</organism>
<evidence type="ECO:0000256" key="4">
    <source>
        <dbReference type="ARBA" id="ARBA00005134"/>
    </source>
</evidence>
<reference evidence="15 16" key="1">
    <citation type="submission" date="2024-06" db="EMBL/GenBank/DDBJ databases">
        <authorList>
            <person name="Kraege A."/>
            <person name="Thomma B."/>
        </authorList>
    </citation>
    <scope>NUCLEOTIDE SEQUENCE [LARGE SCALE GENOMIC DNA]</scope>
</reference>
<dbReference type="CDD" id="cd00060">
    <property type="entry name" value="FHA"/>
    <property type="match status" value="1"/>
</dbReference>
<comment type="cofactor">
    <cofactor evidence="1">
        <name>FAD</name>
        <dbReference type="ChEBI" id="CHEBI:57692"/>
    </cofactor>
</comment>
<keyword evidence="10" id="KW-0274">FAD</keyword>
<evidence type="ECO:0000256" key="10">
    <source>
        <dbReference type="ARBA" id="ARBA00022827"/>
    </source>
</evidence>
<evidence type="ECO:0000313" key="16">
    <source>
        <dbReference type="Proteomes" id="UP001497392"/>
    </source>
</evidence>
<keyword evidence="8" id="KW-0285">Flavoprotein</keyword>
<dbReference type="SUPFAM" id="SSF49879">
    <property type="entry name" value="SMAD/FHA domain"/>
    <property type="match status" value="1"/>
</dbReference>
<dbReference type="InterPro" id="IPR036188">
    <property type="entry name" value="FAD/NAD-bd_sf"/>
</dbReference>
<dbReference type="PANTHER" id="PTHR46496:SF1">
    <property type="entry name" value="ZEAXANTHIN EPOXIDASE, CHLOROPLASTIC"/>
    <property type="match status" value="1"/>
</dbReference>
<dbReference type="EC" id="1.14.15.21" evidence="5"/>
<keyword evidence="11" id="KW-0937">Abscisic acid biosynthesis</keyword>
<evidence type="ECO:0000256" key="5">
    <source>
        <dbReference type="ARBA" id="ARBA00012097"/>
    </source>
</evidence>
<gene>
    <name evidence="15" type="primary">g2088</name>
    <name evidence="15" type="ORF">VP750_LOCUS1790</name>
</gene>
<evidence type="ECO:0000256" key="11">
    <source>
        <dbReference type="ARBA" id="ARBA00022865"/>
    </source>
</evidence>
<dbReference type="InterPro" id="IPR008984">
    <property type="entry name" value="SMAD_FHA_dom_sf"/>
</dbReference>
<dbReference type="InterPro" id="IPR002938">
    <property type="entry name" value="FAD-bd"/>
</dbReference>
<evidence type="ECO:0000256" key="9">
    <source>
        <dbReference type="ARBA" id="ARBA00022640"/>
    </source>
</evidence>
<comment type="caution">
    <text evidence="15">The sequence shown here is derived from an EMBL/GenBank/DDBJ whole genome shotgun (WGS) entry which is preliminary data.</text>
</comment>
<keyword evidence="16" id="KW-1185">Reference proteome</keyword>
<evidence type="ECO:0000256" key="13">
    <source>
        <dbReference type="ARBA" id="ARBA00023002"/>
    </source>
</evidence>
<keyword evidence="9" id="KW-0934">Plastid</keyword>
<name>A0ABP1FMH1_9CHLO</name>
<accession>A0ABP1FMH1</accession>
<dbReference type="Gene3D" id="2.60.200.20">
    <property type="match status" value="1"/>
</dbReference>
<dbReference type="Pfam" id="PF00498">
    <property type="entry name" value="FHA"/>
    <property type="match status" value="1"/>
</dbReference>
<feature type="domain" description="FHA" evidence="14">
    <location>
        <begin position="598"/>
        <end position="648"/>
    </location>
</feature>
<evidence type="ECO:0000256" key="7">
    <source>
        <dbReference type="ARBA" id="ARBA00022528"/>
    </source>
</evidence>
<proteinExistence type="predicted"/>
<dbReference type="InterPro" id="IPR000253">
    <property type="entry name" value="FHA_dom"/>
</dbReference>
<dbReference type="SUPFAM" id="SSF51905">
    <property type="entry name" value="FAD/NAD(P)-binding domain"/>
    <property type="match status" value="1"/>
</dbReference>
<dbReference type="PROSITE" id="PS50006">
    <property type="entry name" value="FHA_DOMAIN"/>
    <property type="match status" value="1"/>
</dbReference>
<dbReference type="EMBL" id="CAXHTA020000003">
    <property type="protein sequence ID" value="CAL5220131.1"/>
    <property type="molecule type" value="Genomic_DNA"/>
</dbReference>
<evidence type="ECO:0000256" key="3">
    <source>
        <dbReference type="ARBA" id="ARBA00004972"/>
    </source>
</evidence>
<comment type="pathway">
    <text evidence="3">Hormone biosynthesis.</text>
</comment>
<evidence type="ECO:0000256" key="1">
    <source>
        <dbReference type="ARBA" id="ARBA00001974"/>
    </source>
</evidence>
<evidence type="ECO:0000256" key="8">
    <source>
        <dbReference type="ARBA" id="ARBA00022630"/>
    </source>
</evidence>
<evidence type="ECO:0000259" key="14">
    <source>
        <dbReference type="PROSITE" id="PS50006"/>
    </source>
</evidence>
<evidence type="ECO:0000313" key="15">
    <source>
        <dbReference type="EMBL" id="CAL5220131.1"/>
    </source>
</evidence>
<keyword evidence="7" id="KW-0150">Chloroplast</keyword>
<comment type="subcellular location">
    <subcellularLocation>
        <location evidence="2">Plastid</location>
        <location evidence="2">Chloroplast</location>
    </subcellularLocation>
</comment>
<evidence type="ECO:0000256" key="12">
    <source>
        <dbReference type="ARBA" id="ARBA00022946"/>
    </source>
</evidence>
<comment type="pathway">
    <text evidence="4">Plant hormone biosynthesis; abscisate biosynthesis.</text>
</comment>
<dbReference type="PRINTS" id="PR00420">
    <property type="entry name" value="RNGMNOXGNASE"/>
</dbReference>
<keyword evidence="13" id="KW-0560">Oxidoreductase</keyword>
<dbReference type="SMART" id="SM00240">
    <property type="entry name" value="FHA"/>
    <property type="match status" value="1"/>
</dbReference>
<sequence length="708" mass="77170">MQCYEQVLSALGRPAGPAECFRGGLPVLPLQRSHSARSAICSRRPSRRSLRKEASTVHIVSSASAAAPAGEGNRSLEHKTSKPKVIIAGAGIGGLVLAVGLLNKGFPVQLLERDLTAIRGEGKYRGPIQVQSNALAALEALDTDVAEQILSSGCVTGDRINGLCDGETGKWYVKFDTFHPAVEKGLPVTRVISRVTLQQILAEACMRVAGEDVILNDCRVVDYEETVNAQGEKKVAAILDDGRRFEGDLLIGADGIWSKVRRKLVGERPPTYSEYTCYTGISDFTPPDIDTVGYRVFLGNRQYFVSSDVGDGKMQWYAFHKEPAGGKDEPGTQKDRLLKIFGHWTDMVTDLIRATPEEDVIRRDIFDRPPIFKWTEGLVALLGDSAHAMQPNLGQGGCMAIEDGYQLAVDLSEAAQRAETSGTRVHVEELLKIYARKRIARTGTIHGLAGMAAIAASTYKAYLGEGLGPLSFIKQLRIPHPGRVGGYFAMNAAMPIMLGWVLGGNDKALRSADRQPHCRIADKPKAFDTKDFFKFLGDDMEMLKSARVHWTLVPSAAAESSAQQNSDQIDASQNGKRHTYGLRIAYPEEAKEICSRGLTVGSSPQAHIQLDAPQVEEKHAHVQRQPDGKYTIEGLASTSGTWLNGKKIMAGQRTTLCPGDEIVFGAKQGEGLAYRVKLIHASVWDQLNGTAVPEQEDTKDRERDLLPA</sequence>
<dbReference type="Proteomes" id="UP001497392">
    <property type="component" value="Unassembled WGS sequence"/>
</dbReference>
<evidence type="ECO:0000256" key="6">
    <source>
        <dbReference type="ARBA" id="ARBA00015103"/>
    </source>
</evidence>
<dbReference type="PANTHER" id="PTHR46496">
    <property type="match status" value="1"/>
</dbReference>
<keyword evidence="12" id="KW-0809">Transit peptide</keyword>